<dbReference type="UniPathway" id="UPA00246"/>
<dbReference type="EMBL" id="QKMR01000022">
    <property type="protein sequence ID" value="PYG85852.1"/>
    <property type="molecule type" value="Genomic_DNA"/>
</dbReference>
<dbReference type="NCBIfam" id="NF002794">
    <property type="entry name" value="PRK02925.1"/>
    <property type="match status" value="1"/>
</dbReference>
<evidence type="ECO:0000256" key="5">
    <source>
        <dbReference type="ARBA" id="ARBA00020555"/>
    </source>
</evidence>
<dbReference type="Proteomes" id="UP000248132">
    <property type="component" value="Unassembled WGS sequence"/>
</dbReference>
<dbReference type="GO" id="GO:0008880">
    <property type="term" value="F:glucuronate isomerase activity"/>
    <property type="evidence" value="ECO:0007669"/>
    <property type="project" value="UniProtKB-UniRule"/>
</dbReference>
<reference evidence="8 9" key="1">
    <citation type="submission" date="2018-06" db="EMBL/GenBank/DDBJ databases">
        <title>Genomic Encyclopedia of Type Strains, Phase I: the one thousand microbial genomes (KMG-I) project.</title>
        <authorList>
            <person name="Kyrpides N."/>
        </authorList>
    </citation>
    <scope>NUCLEOTIDE SEQUENCE [LARGE SCALE GENOMIC DNA]</scope>
    <source>
        <strain evidence="8 9">DSM 19573</strain>
    </source>
</reference>
<evidence type="ECO:0000256" key="3">
    <source>
        <dbReference type="ARBA" id="ARBA00008397"/>
    </source>
</evidence>
<keyword evidence="9" id="KW-1185">Reference proteome</keyword>
<proteinExistence type="inferred from homology"/>
<dbReference type="Gene3D" id="1.10.2020.10">
    <property type="entry name" value="uronate isomerase, domain 2, chain A"/>
    <property type="match status" value="1"/>
</dbReference>
<comment type="pathway">
    <text evidence="2 7">Carbohydrate metabolism; pentose and glucuronate interconversion.</text>
</comment>
<dbReference type="GO" id="GO:0019698">
    <property type="term" value="P:D-galacturonate catabolic process"/>
    <property type="evidence" value="ECO:0007669"/>
    <property type="project" value="TreeGrafter"/>
</dbReference>
<dbReference type="AlphaFoldDB" id="A0A318XU35"/>
<dbReference type="Pfam" id="PF02614">
    <property type="entry name" value="UxaC"/>
    <property type="match status" value="1"/>
</dbReference>
<evidence type="ECO:0000256" key="1">
    <source>
        <dbReference type="ARBA" id="ARBA00001165"/>
    </source>
</evidence>
<accession>A0A318XU35</accession>
<evidence type="ECO:0000256" key="2">
    <source>
        <dbReference type="ARBA" id="ARBA00004892"/>
    </source>
</evidence>
<evidence type="ECO:0000313" key="8">
    <source>
        <dbReference type="EMBL" id="PYG85852.1"/>
    </source>
</evidence>
<protein>
    <recommendedName>
        <fullName evidence="5 7">Uronate isomerase</fullName>
        <ecNumber evidence="4 7">5.3.1.12</ecNumber>
    </recommendedName>
    <alternativeName>
        <fullName evidence="7">Glucuronate isomerase</fullName>
    </alternativeName>
    <alternativeName>
        <fullName evidence="7">Uronic isomerase</fullName>
    </alternativeName>
</protein>
<dbReference type="OrthoDB" id="9766564at2"/>
<dbReference type="PANTHER" id="PTHR30068">
    <property type="entry name" value="URONATE ISOMERASE"/>
    <property type="match status" value="1"/>
</dbReference>
<dbReference type="RefSeq" id="WP_110463117.1">
    <property type="nucleotide sequence ID" value="NZ_QKMR01000022.1"/>
</dbReference>
<name>A0A318XU35_9FIRM</name>
<dbReference type="InterPro" id="IPR032466">
    <property type="entry name" value="Metal_Hydrolase"/>
</dbReference>
<organism evidence="8 9">
    <name type="scientific">Ruminiclostridium sufflavum DSM 19573</name>
    <dbReference type="NCBI Taxonomy" id="1121337"/>
    <lineage>
        <taxon>Bacteria</taxon>
        <taxon>Bacillati</taxon>
        <taxon>Bacillota</taxon>
        <taxon>Clostridia</taxon>
        <taxon>Eubacteriales</taxon>
        <taxon>Oscillospiraceae</taxon>
        <taxon>Ruminiclostridium</taxon>
    </lineage>
</organism>
<comment type="similarity">
    <text evidence="3 7">Belongs to the metallo-dependent hydrolases superfamily. Uronate isomerase family.</text>
</comment>
<dbReference type="GO" id="GO:0042840">
    <property type="term" value="P:D-glucuronate catabolic process"/>
    <property type="evidence" value="ECO:0007669"/>
    <property type="project" value="TreeGrafter"/>
</dbReference>
<dbReference type="PANTHER" id="PTHR30068:SF4">
    <property type="entry name" value="URONATE ISOMERASE"/>
    <property type="match status" value="1"/>
</dbReference>
<dbReference type="HAMAP" id="MF_00675">
    <property type="entry name" value="UxaC"/>
    <property type="match status" value="1"/>
</dbReference>
<evidence type="ECO:0000256" key="6">
    <source>
        <dbReference type="ARBA" id="ARBA00023235"/>
    </source>
</evidence>
<comment type="catalytic activity">
    <reaction evidence="7">
        <text>aldehydo-D-galacturonate = keto-D-tagaturonate</text>
        <dbReference type="Rhea" id="RHEA:27702"/>
        <dbReference type="ChEBI" id="CHEBI:12952"/>
        <dbReference type="ChEBI" id="CHEBI:17886"/>
    </reaction>
</comment>
<gene>
    <name evidence="7" type="primary">uxaC</name>
    <name evidence="8" type="ORF">LY28_03149</name>
</gene>
<comment type="caution">
    <text evidence="8">The sequence shown here is derived from an EMBL/GenBank/DDBJ whole genome shotgun (WGS) entry which is preliminary data.</text>
</comment>
<evidence type="ECO:0000256" key="7">
    <source>
        <dbReference type="HAMAP-Rule" id="MF_00675"/>
    </source>
</evidence>
<dbReference type="InterPro" id="IPR003766">
    <property type="entry name" value="Uronate_isomerase"/>
</dbReference>
<dbReference type="SUPFAM" id="SSF51556">
    <property type="entry name" value="Metallo-dependent hydrolases"/>
    <property type="match status" value="1"/>
</dbReference>
<keyword evidence="6 7" id="KW-0413">Isomerase</keyword>
<dbReference type="EC" id="5.3.1.12" evidence="4 7"/>
<sequence length="463" mass="53008">MLDNYFMLKGRASEALYNQIAKGAPIYDFHCHLSARDIYEDKEFKDIASLWLGYDHYKWRAMRYAGIPEKCITGNSDGLTKFKMWAKTCERLAGSPLYHWANMELKSCFGINEFLKESNAEEIFYLCSSIIKSSKLSPVKMIEKFNVRLICTTDDPADSLAYHKRLNTEGKYGFMVFPTFRPDRALNILKEDFTGYIEKLSESSGVKIESYEDIINALKSRIQYFRQIGCVLADHSLESMSYFAADTPEVERIFSKRLGGEILTNEEAEKYKGCTLKILASEYRKAGLAMQLHIGALRNVNETMHMKAGADAGFDIMNDFCIAEPLVRLLDDMDRSEGLPKTILYSLNSKDNLVLSSLCHCYTEDGIPGKVQFGAAWWFNDHKEGIREHLSSIANQGMLAYFVGMLTDSRSFLSYVRHDYFRRILCSFIGELVDNGEFDKDEEILKELVEGICFRNIQNYLGL</sequence>
<evidence type="ECO:0000313" key="9">
    <source>
        <dbReference type="Proteomes" id="UP000248132"/>
    </source>
</evidence>
<comment type="catalytic activity">
    <reaction evidence="1 7">
        <text>D-glucuronate = D-fructuronate</text>
        <dbReference type="Rhea" id="RHEA:13049"/>
        <dbReference type="ChEBI" id="CHEBI:58720"/>
        <dbReference type="ChEBI" id="CHEBI:59863"/>
        <dbReference type="EC" id="5.3.1.12"/>
    </reaction>
</comment>
<dbReference type="Gene3D" id="3.20.20.140">
    <property type="entry name" value="Metal-dependent hydrolases"/>
    <property type="match status" value="1"/>
</dbReference>
<evidence type="ECO:0000256" key="4">
    <source>
        <dbReference type="ARBA" id="ARBA00012546"/>
    </source>
</evidence>